<evidence type="ECO:0000256" key="3">
    <source>
        <dbReference type="ARBA" id="ARBA00022989"/>
    </source>
</evidence>
<dbReference type="Pfam" id="PF26002">
    <property type="entry name" value="Beta-barrel_AprE"/>
    <property type="match status" value="1"/>
</dbReference>
<dbReference type="InterPro" id="IPR058982">
    <property type="entry name" value="Beta-barrel_AprE"/>
</dbReference>
<organism evidence="6 7">
    <name type="scientific">Candidatus Merdivivens faecigallinarum</name>
    <dbReference type="NCBI Taxonomy" id="2840871"/>
    <lineage>
        <taxon>Bacteria</taxon>
        <taxon>Pseudomonadati</taxon>
        <taxon>Bacteroidota</taxon>
        <taxon>Bacteroidia</taxon>
        <taxon>Bacteroidales</taxon>
        <taxon>Muribaculaceae</taxon>
        <taxon>Muribaculaceae incertae sedis</taxon>
        <taxon>Candidatus Merdivivens</taxon>
    </lineage>
</organism>
<reference evidence="6" key="1">
    <citation type="submission" date="2020-10" db="EMBL/GenBank/DDBJ databases">
        <authorList>
            <person name="Gilroy R."/>
        </authorList>
    </citation>
    <scope>NUCLEOTIDE SEQUENCE</scope>
    <source>
        <strain evidence="6">B3-2255</strain>
    </source>
</reference>
<keyword evidence="2" id="KW-0812">Transmembrane</keyword>
<evidence type="ECO:0000313" key="6">
    <source>
        <dbReference type="EMBL" id="MBO8481391.1"/>
    </source>
</evidence>
<dbReference type="InterPro" id="IPR050739">
    <property type="entry name" value="MFP"/>
</dbReference>
<feature type="domain" description="AprE-like beta-barrel" evidence="5">
    <location>
        <begin position="79"/>
        <end position="153"/>
    </location>
</feature>
<name>A0A9D9J0D8_9BACT</name>
<dbReference type="EMBL" id="JADILY010000051">
    <property type="protein sequence ID" value="MBO8481391.1"/>
    <property type="molecule type" value="Genomic_DNA"/>
</dbReference>
<evidence type="ECO:0000256" key="4">
    <source>
        <dbReference type="ARBA" id="ARBA00023136"/>
    </source>
</evidence>
<dbReference type="Proteomes" id="UP000823772">
    <property type="component" value="Unassembled WGS sequence"/>
</dbReference>
<evidence type="ECO:0000256" key="2">
    <source>
        <dbReference type="ARBA" id="ARBA00022692"/>
    </source>
</evidence>
<sequence>MELSIQEDDDILGYEQEIAVCLKRMKAQIDSWKLSYLLTSPMDGHVSFVRKWDEGQFIGAGESFLTVVPADSSMAVGIVNIPQASFGKVAVGQKVNVCLNGYPYMEYGMLVGEIGYLSSVPDEVSGSQAEPQYTAEIVFPDGFITTYGKELRLIQKM</sequence>
<dbReference type="AlphaFoldDB" id="A0A9D9J0D8"/>
<accession>A0A9D9J0D8</accession>
<dbReference type="GO" id="GO:0016020">
    <property type="term" value="C:membrane"/>
    <property type="evidence" value="ECO:0007669"/>
    <property type="project" value="UniProtKB-SubCell"/>
</dbReference>
<comment type="caution">
    <text evidence="6">The sequence shown here is derived from an EMBL/GenBank/DDBJ whole genome shotgun (WGS) entry which is preliminary data.</text>
</comment>
<comment type="subcellular location">
    <subcellularLocation>
        <location evidence="1">Membrane</location>
        <topology evidence="1">Single-pass membrane protein</topology>
    </subcellularLocation>
</comment>
<gene>
    <name evidence="6" type="ORF">IAC87_02460</name>
</gene>
<evidence type="ECO:0000313" key="7">
    <source>
        <dbReference type="Proteomes" id="UP000823772"/>
    </source>
</evidence>
<dbReference type="PANTHER" id="PTHR30386:SF26">
    <property type="entry name" value="TRANSPORT PROTEIN COMB"/>
    <property type="match status" value="1"/>
</dbReference>
<reference evidence="6" key="2">
    <citation type="journal article" date="2021" name="PeerJ">
        <title>Extensive microbial diversity within the chicken gut microbiome revealed by metagenomics and culture.</title>
        <authorList>
            <person name="Gilroy R."/>
            <person name="Ravi A."/>
            <person name="Getino M."/>
            <person name="Pursley I."/>
            <person name="Horton D.L."/>
            <person name="Alikhan N.F."/>
            <person name="Baker D."/>
            <person name="Gharbi K."/>
            <person name="Hall N."/>
            <person name="Watson M."/>
            <person name="Adriaenssens E.M."/>
            <person name="Foster-Nyarko E."/>
            <person name="Jarju S."/>
            <person name="Secka A."/>
            <person name="Antonio M."/>
            <person name="Oren A."/>
            <person name="Chaudhuri R.R."/>
            <person name="La Ragione R."/>
            <person name="Hildebrand F."/>
            <person name="Pallen M.J."/>
        </authorList>
    </citation>
    <scope>NUCLEOTIDE SEQUENCE</scope>
    <source>
        <strain evidence="6">B3-2255</strain>
    </source>
</reference>
<dbReference type="PANTHER" id="PTHR30386">
    <property type="entry name" value="MEMBRANE FUSION SUBUNIT OF EMRAB-TOLC MULTIDRUG EFFLUX PUMP"/>
    <property type="match status" value="1"/>
</dbReference>
<keyword evidence="4" id="KW-0472">Membrane</keyword>
<keyword evidence="3" id="KW-1133">Transmembrane helix</keyword>
<protein>
    <submittedName>
        <fullName evidence="6">HlyD family efflux transporter periplasmic adaptor subunit</fullName>
    </submittedName>
</protein>
<evidence type="ECO:0000256" key="1">
    <source>
        <dbReference type="ARBA" id="ARBA00004167"/>
    </source>
</evidence>
<feature type="non-terminal residue" evidence="6">
    <location>
        <position position="157"/>
    </location>
</feature>
<proteinExistence type="predicted"/>
<evidence type="ECO:0000259" key="5">
    <source>
        <dbReference type="Pfam" id="PF26002"/>
    </source>
</evidence>
<dbReference type="Gene3D" id="2.40.30.170">
    <property type="match status" value="1"/>
</dbReference>